<proteinExistence type="predicted"/>
<dbReference type="Gene3D" id="3.20.20.190">
    <property type="entry name" value="Phosphatidylinositol (PI) phosphodiesterase"/>
    <property type="match status" value="2"/>
</dbReference>
<keyword evidence="2 8" id="KW-0732">Signal</keyword>
<dbReference type="AlphaFoldDB" id="A0A4D6KS77"/>
<dbReference type="GO" id="GO:0006629">
    <property type="term" value="P:lipid metabolic process"/>
    <property type="evidence" value="ECO:0007669"/>
    <property type="project" value="InterPro"/>
</dbReference>
<keyword evidence="3" id="KW-0319">Glycerol metabolism</keyword>
<dbReference type="Pfam" id="PF03009">
    <property type="entry name" value="GDPD"/>
    <property type="match status" value="1"/>
</dbReference>
<accession>A0A4D6KS77</accession>
<dbReference type="EMBL" id="CP039346">
    <property type="protein sequence ID" value="QCD80528.1"/>
    <property type="molecule type" value="Genomic_DNA"/>
</dbReference>
<evidence type="ECO:0000256" key="6">
    <source>
        <dbReference type="ARBA" id="ARBA00047512"/>
    </source>
</evidence>
<evidence type="ECO:0000256" key="8">
    <source>
        <dbReference type="SAM" id="SignalP"/>
    </source>
</evidence>
<dbReference type="Proteomes" id="UP000501690">
    <property type="component" value="Linkage Group LG2"/>
</dbReference>
<evidence type="ECO:0000256" key="3">
    <source>
        <dbReference type="ARBA" id="ARBA00022798"/>
    </source>
</evidence>
<organism evidence="10 11">
    <name type="scientific">Vigna unguiculata</name>
    <name type="common">Cowpea</name>
    <dbReference type="NCBI Taxonomy" id="3917"/>
    <lineage>
        <taxon>Eukaryota</taxon>
        <taxon>Viridiplantae</taxon>
        <taxon>Streptophyta</taxon>
        <taxon>Embryophyta</taxon>
        <taxon>Tracheophyta</taxon>
        <taxon>Spermatophyta</taxon>
        <taxon>Magnoliopsida</taxon>
        <taxon>eudicotyledons</taxon>
        <taxon>Gunneridae</taxon>
        <taxon>Pentapetalae</taxon>
        <taxon>rosids</taxon>
        <taxon>fabids</taxon>
        <taxon>Fabales</taxon>
        <taxon>Fabaceae</taxon>
        <taxon>Papilionoideae</taxon>
        <taxon>50 kb inversion clade</taxon>
        <taxon>NPAAA clade</taxon>
        <taxon>indigoferoid/millettioid clade</taxon>
        <taxon>Phaseoleae</taxon>
        <taxon>Vigna</taxon>
    </lineage>
</organism>
<dbReference type="PROSITE" id="PS51704">
    <property type="entry name" value="GP_PDE"/>
    <property type="match status" value="2"/>
</dbReference>
<dbReference type="GO" id="GO:0006071">
    <property type="term" value="P:glycerol metabolic process"/>
    <property type="evidence" value="ECO:0007669"/>
    <property type="project" value="UniProtKB-KW"/>
</dbReference>
<name>A0A4D6KS77_VIGUN</name>
<evidence type="ECO:0000256" key="1">
    <source>
        <dbReference type="ARBA" id="ARBA00012247"/>
    </source>
</evidence>
<dbReference type="GO" id="GO:0008889">
    <property type="term" value="F:glycerophosphodiester phosphodiesterase activity"/>
    <property type="evidence" value="ECO:0007669"/>
    <property type="project" value="UniProtKB-EC"/>
</dbReference>
<feature type="domain" description="GP-PDE" evidence="9">
    <location>
        <begin position="370"/>
        <end position="663"/>
    </location>
</feature>
<dbReference type="InterPro" id="IPR017946">
    <property type="entry name" value="PLC-like_Pdiesterase_TIM-brl"/>
</dbReference>
<dbReference type="EC" id="3.1.4.46" evidence="1"/>
<comment type="catalytic activity">
    <reaction evidence="6">
        <text>a sn-glycero-3-phosphodiester + H2O = an alcohol + sn-glycerol 3-phosphate + H(+)</text>
        <dbReference type="Rhea" id="RHEA:12969"/>
        <dbReference type="ChEBI" id="CHEBI:15377"/>
        <dbReference type="ChEBI" id="CHEBI:15378"/>
        <dbReference type="ChEBI" id="CHEBI:30879"/>
        <dbReference type="ChEBI" id="CHEBI:57597"/>
        <dbReference type="ChEBI" id="CHEBI:83408"/>
        <dbReference type="EC" id="3.1.4.46"/>
    </reaction>
</comment>
<evidence type="ECO:0000256" key="7">
    <source>
        <dbReference type="SAM" id="MobiDB-lite"/>
    </source>
</evidence>
<feature type="compositionally biased region" description="Low complexity" evidence="7">
    <location>
        <begin position="730"/>
        <end position="747"/>
    </location>
</feature>
<reference evidence="10 11" key="1">
    <citation type="submission" date="2019-04" db="EMBL/GenBank/DDBJ databases">
        <title>An improved genome assembly and genetic linkage map for asparagus bean, Vigna unguiculata ssp. sesquipedialis.</title>
        <authorList>
            <person name="Xia Q."/>
            <person name="Zhang R."/>
            <person name="Dong Y."/>
        </authorList>
    </citation>
    <scope>NUCLEOTIDE SEQUENCE [LARGE SCALE GENOMIC DNA]</scope>
    <source>
        <tissue evidence="10">Leaf</tissue>
    </source>
</reference>
<feature type="region of interest" description="Disordered" evidence="7">
    <location>
        <begin position="705"/>
        <end position="747"/>
    </location>
</feature>
<evidence type="ECO:0000313" key="10">
    <source>
        <dbReference type="EMBL" id="QCD80528.1"/>
    </source>
</evidence>
<feature type="chain" id="PRO_5020039548" description="glycerophosphodiester phosphodiesterase" evidence="8">
    <location>
        <begin position="18"/>
        <end position="775"/>
    </location>
</feature>
<dbReference type="InterPro" id="IPR030395">
    <property type="entry name" value="GP_PDE_dom"/>
</dbReference>
<protein>
    <recommendedName>
        <fullName evidence="1">glycerophosphodiester phosphodiesterase</fullName>
        <ecNumber evidence="1">3.1.4.46</ecNumber>
    </recommendedName>
</protein>
<feature type="domain" description="GP-PDE" evidence="9">
    <location>
        <begin position="62"/>
        <end position="355"/>
    </location>
</feature>
<evidence type="ECO:0000256" key="2">
    <source>
        <dbReference type="ARBA" id="ARBA00022729"/>
    </source>
</evidence>
<dbReference type="PANTHER" id="PTHR43620:SF44">
    <property type="entry name" value="GLYCEROPHOSPHODIESTER PHOSPHODIESTERASE GDPDL6-RELATED"/>
    <property type="match status" value="1"/>
</dbReference>
<keyword evidence="5" id="KW-0325">Glycoprotein</keyword>
<dbReference type="PANTHER" id="PTHR43620">
    <property type="entry name" value="GLYCEROPHOSPHORYL DIESTER PHOSPHODIESTERASE"/>
    <property type="match status" value="1"/>
</dbReference>
<dbReference type="Gramene" id="Vigun03g369600.1.v1.2">
    <property type="protein sequence ID" value="Vigun03g369600.1.v1.2"/>
    <property type="gene ID" value="Vigun03g369600.v1.2"/>
</dbReference>
<keyword evidence="11" id="KW-1185">Reference proteome</keyword>
<feature type="signal peptide" evidence="8">
    <location>
        <begin position="1"/>
        <end position="17"/>
    </location>
</feature>
<dbReference type="OrthoDB" id="1058301at2759"/>
<gene>
    <name evidence="10" type="ORF">DEO72_LG2g849</name>
</gene>
<evidence type="ECO:0000256" key="4">
    <source>
        <dbReference type="ARBA" id="ARBA00022801"/>
    </source>
</evidence>
<sequence>MLRTLFLISLLIHSIVAQKSALPPKAAAPAPVPVPATATAPAPTPATAPQLTKWSTLSGNEPLVIARGGYSGLFPEGTPDAIALARDISILLCNLQLSKDGGAFCITGSTLDNATTIEFFDTKQSTYNINGKDVKGHFSVDYNSEQIAMNISVIQAIFSRPSAYDGLDPVLNLDALMSGKNPPRFWLNVQNAAFYHEKGVKVVDIVLELLNAYQIEFVSASDMGFLKSLIEKTNRQPKVVFQLLNAKDVEPSTKKPYESVIKDIATIKSFATGIMVPKEYIWPLKADKYLGNPTTLVADAHKSGLEVYASGFANDYFTSYSYNYDPTAEYLQFFDNGDVVDGVVTDFPSTASNAIVCYAHNNTLTKKGPTLVISNNGASGVYPGSSDLAYKQAIDDGADIIDCSVQMTRDGIAICSNSSDLGPDTNAMTKFMSRSSKVKEIQPKSGIFSFDLSWGEIQTLKPHIVKNGDFQRNPANKTSGKMVSLQEFLEIAKTKDVPGVLVNIQNAAYLASKKGLDIVDAVSSALKNASLVNQQVLVQSDDSSVLSKFKDNQSYKRVMYLTEKIGSVPRKTADEIKKYADAVNVPKTSVIEVYASYLYRLTNVVKELKDANLTVFVRTLKNEYTSLAFDYWSDPNIEIATYIQTAMVDGVITDFPATSSRFVRSPCSDINNEFSILPARPGELLKTTPLQDQPQAQAPLPPLEVANVVDPPLPPVNEASKPAESRAADETPPAADDATPAAADAPAASDARTELANCGFSAAAILVLATLLHRN</sequence>
<dbReference type="FunFam" id="3.20.20.190:FF:000011">
    <property type="entry name" value="Glycerophosphodiester phosphodiesterase GDPDL3"/>
    <property type="match status" value="1"/>
</dbReference>
<evidence type="ECO:0000256" key="5">
    <source>
        <dbReference type="ARBA" id="ARBA00023180"/>
    </source>
</evidence>
<keyword evidence="4" id="KW-0378">Hydrolase</keyword>
<evidence type="ECO:0000313" key="11">
    <source>
        <dbReference type="Proteomes" id="UP000501690"/>
    </source>
</evidence>
<evidence type="ECO:0000259" key="9">
    <source>
        <dbReference type="PROSITE" id="PS51704"/>
    </source>
</evidence>
<dbReference type="SUPFAM" id="SSF51695">
    <property type="entry name" value="PLC-like phosphodiesterases"/>
    <property type="match status" value="2"/>
</dbReference>